<organism evidence="6 7">
    <name type="scientific">Candidatus Muproteobacteria bacterium RBG_16_65_34</name>
    <dbReference type="NCBI Taxonomy" id="1817760"/>
    <lineage>
        <taxon>Bacteria</taxon>
        <taxon>Pseudomonadati</taxon>
        <taxon>Pseudomonadota</taxon>
        <taxon>Candidatus Muproteobacteria</taxon>
    </lineage>
</organism>
<comment type="similarity">
    <text evidence="2 4">Belongs to the glucose-6-phosphate 1-epimerase family.</text>
</comment>
<feature type="active site" evidence="5">
    <location>
        <position position="275"/>
    </location>
</feature>
<dbReference type="GO" id="GO:0005737">
    <property type="term" value="C:cytoplasm"/>
    <property type="evidence" value="ECO:0007669"/>
    <property type="project" value="TreeGrafter"/>
</dbReference>
<evidence type="ECO:0000256" key="5">
    <source>
        <dbReference type="PIRSR" id="PIRSR016020-1"/>
    </source>
</evidence>
<dbReference type="InterPro" id="IPR008183">
    <property type="entry name" value="Aldose_1/G6P_1-epimerase"/>
</dbReference>
<evidence type="ECO:0000256" key="2">
    <source>
        <dbReference type="ARBA" id="ARBA00005866"/>
    </source>
</evidence>
<dbReference type="Pfam" id="PF01263">
    <property type="entry name" value="Aldose_epim"/>
    <property type="match status" value="1"/>
</dbReference>
<dbReference type="AlphaFoldDB" id="A0A1F6TNR1"/>
<evidence type="ECO:0000256" key="4">
    <source>
        <dbReference type="PIRNR" id="PIRNR016020"/>
    </source>
</evidence>
<dbReference type="STRING" id="1817760.A2151_02370"/>
<dbReference type="PIRSF" id="PIRSF016020">
    <property type="entry name" value="PHexose_mutarotase"/>
    <property type="match status" value="1"/>
</dbReference>
<dbReference type="InterPro" id="IPR011013">
    <property type="entry name" value="Gal_mutarotase_sf_dom"/>
</dbReference>
<comment type="caution">
    <text evidence="6">The sequence shown here is derived from an EMBL/GenBank/DDBJ whole genome shotgun (WGS) entry which is preliminary data.</text>
</comment>
<dbReference type="EMBL" id="MFSU01000075">
    <property type="protein sequence ID" value="OGI46732.1"/>
    <property type="molecule type" value="Genomic_DNA"/>
</dbReference>
<feature type="active site" evidence="5">
    <location>
        <position position="172"/>
    </location>
</feature>
<evidence type="ECO:0000313" key="7">
    <source>
        <dbReference type="Proteomes" id="UP000178885"/>
    </source>
</evidence>
<dbReference type="EC" id="5.1.3.15" evidence="4"/>
<dbReference type="CDD" id="cd09020">
    <property type="entry name" value="D-hex-6-P-epi_like"/>
    <property type="match status" value="1"/>
</dbReference>
<dbReference type="Proteomes" id="UP000178885">
    <property type="component" value="Unassembled WGS sequence"/>
</dbReference>
<evidence type="ECO:0000256" key="1">
    <source>
        <dbReference type="ARBA" id="ARBA00001096"/>
    </source>
</evidence>
<dbReference type="GO" id="GO:0047938">
    <property type="term" value="F:glucose-6-phosphate 1-epimerase activity"/>
    <property type="evidence" value="ECO:0007669"/>
    <property type="project" value="UniProtKB-UniRule"/>
</dbReference>
<dbReference type="InterPro" id="IPR014718">
    <property type="entry name" value="GH-type_carb-bd"/>
</dbReference>
<proteinExistence type="inferred from homology"/>
<dbReference type="GO" id="GO:0030246">
    <property type="term" value="F:carbohydrate binding"/>
    <property type="evidence" value="ECO:0007669"/>
    <property type="project" value="UniProtKB-UniRule"/>
</dbReference>
<dbReference type="InterPro" id="IPR025532">
    <property type="entry name" value="G6P_1-epimerase"/>
</dbReference>
<dbReference type="GO" id="GO:0005975">
    <property type="term" value="P:carbohydrate metabolic process"/>
    <property type="evidence" value="ECO:0007669"/>
    <property type="project" value="InterPro"/>
</dbReference>
<protein>
    <recommendedName>
        <fullName evidence="4">Putative glucose-6-phosphate 1-epimerase</fullName>
        <ecNumber evidence="4">5.1.3.15</ecNumber>
    </recommendedName>
</protein>
<evidence type="ECO:0000256" key="3">
    <source>
        <dbReference type="ARBA" id="ARBA00023235"/>
    </source>
</evidence>
<evidence type="ECO:0000313" key="6">
    <source>
        <dbReference type="EMBL" id="OGI46732.1"/>
    </source>
</evidence>
<sequence length="304" mass="33077">MNAADVTTLNRYFGIPEQVNFKDGPGGLTVAEVTNSLASATIALQGAHVMTWAPQGESPVLWLSRAAKFAPGKSIRGGVPVCWPWFGPHAQEASFPGHGYARTVMWEVVKTETLADGATRLTFRLIETAATRAQWPHPSEVTLMVTVGRTLALDLVTRNTGKEPIVIGDALHTYFEVSDIRNVTIRGLEDCPYIDKMDNGSRKRQEGPVTIGAETDRIYLDSSADCLIEDPGLKRRIRIAKRGSRSTVVWNPWIEKAAKMGDFGENGYLNMVCVESANAAEDVVTVAPGGAHSLQVVYGVERLP</sequence>
<dbReference type="PANTHER" id="PTHR11122">
    <property type="entry name" value="APOSPORY-ASSOCIATED PROTEIN C-RELATED"/>
    <property type="match status" value="1"/>
</dbReference>
<dbReference type="Gene3D" id="2.70.98.10">
    <property type="match status" value="1"/>
</dbReference>
<reference evidence="6 7" key="1">
    <citation type="journal article" date="2016" name="Nat. Commun.">
        <title>Thousands of microbial genomes shed light on interconnected biogeochemical processes in an aquifer system.</title>
        <authorList>
            <person name="Anantharaman K."/>
            <person name="Brown C.T."/>
            <person name="Hug L.A."/>
            <person name="Sharon I."/>
            <person name="Castelle C.J."/>
            <person name="Probst A.J."/>
            <person name="Thomas B.C."/>
            <person name="Singh A."/>
            <person name="Wilkins M.J."/>
            <person name="Karaoz U."/>
            <person name="Brodie E.L."/>
            <person name="Williams K.H."/>
            <person name="Hubbard S.S."/>
            <person name="Banfield J.F."/>
        </authorList>
    </citation>
    <scope>NUCLEOTIDE SEQUENCE [LARGE SCALE GENOMIC DNA]</scope>
</reference>
<name>A0A1F6TNR1_9PROT</name>
<dbReference type="SUPFAM" id="SSF74650">
    <property type="entry name" value="Galactose mutarotase-like"/>
    <property type="match status" value="1"/>
</dbReference>
<dbReference type="PANTHER" id="PTHR11122:SF13">
    <property type="entry name" value="GLUCOSE-6-PHOSPHATE 1-EPIMERASE"/>
    <property type="match status" value="1"/>
</dbReference>
<comment type="catalytic activity">
    <reaction evidence="1">
        <text>alpha-D-glucose 6-phosphate = beta-D-glucose 6-phosphate</text>
        <dbReference type="Rhea" id="RHEA:16249"/>
        <dbReference type="ChEBI" id="CHEBI:58225"/>
        <dbReference type="ChEBI" id="CHEBI:58247"/>
        <dbReference type="EC" id="5.1.3.15"/>
    </reaction>
</comment>
<keyword evidence="3 4" id="KW-0413">Isomerase</keyword>
<accession>A0A1F6TNR1</accession>
<gene>
    <name evidence="6" type="ORF">A2151_02370</name>
</gene>